<sequence length="215" mass="23379">MLKGQLALGAVQIVNTGSEEVIGYAYTVENGLGQLQRWLLYRDPQNAFVVRPPPPSMEGWSLADWQAGVKGLWRPGSYYVWAQADLYRHGGTYQGVTWTRLPSASKLPPPTYYPSAPRQLDPDGRIIEVRQSLKALGLAFSIRGLTDASSVEYWLLPEAYQPAGRAAPATISVGARQASSLAAFIDVANQSWAPGCTFAITGCVNHHQDAPPARP</sequence>
<dbReference type="Proteomes" id="UP000238348">
    <property type="component" value="Chromosome"/>
</dbReference>
<dbReference type="RefSeq" id="WP_104978938.1">
    <property type="nucleotide sequence ID" value="NZ_CP012673.1"/>
</dbReference>
<evidence type="ECO:0000313" key="2">
    <source>
        <dbReference type="Proteomes" id="UP000238348"/>
    </source>
</evidence>
<name>A0A2L0EP96_SORCE</name>
<dbReference type="OrthoDB" id="9827693at2"/>
<proteinExistence type="predicted"/>
<accession>A0A2L0EP96</accession>
<gene>
    <name evidence="1" type="ORF">SOCE26_025050</name>
</gene>
<evidence type="ECO:0000313" key="1">
    <source>
        <dbReference type="EMBL" id="AUX41100.1"/>
    </source>
</evidence>
<reference evidence="1 2" key="1">
    <citation type="submission" date="2015-09" db="EMBL/GenBank/DDBJ databases">
        <title>Sorangium comparison.</title>
        <authorList>
            <person name="Zaburannyi N."/>
            <person name="Bunk B."/>
            <person name="Overmann J."/>
            <person name="Mueller R."/>
        </authorList>
    </citation>
    <scope>NUCLEOTIDE SEQUENCE [LARGE SCALE GENOMIC DNA]</scope>
    <source>
        <strain evidence="1 2">So ce26</strain>
    </source>
</reference>
<protein>
    <submittedName>
        <fullName evidence="1">Uncharacterized protein</fullName>
    </submittedName>
</protein>
<organism evidence="1 2">
    <name type="scientific">Sorangium cellulosum</name>
    <name type="common">Polyangium cellulosum</name>
    <dbReference type="NCBI Taxonomy" id="56"/>
    <lineage>
        <taxon>Bacteria</taxon>
        <taxon>Pseudomonadati</taxon>
        <taxon>Myxococcota</taxon>
        <taxon>Polyangia</taxon>
        <taxon>Polyangiales</taxon>
        <taxon>Polyangiaceae</taxon>
        <taxon>Sorangium</taxon>
    </lineage>
</organism>
<dbReference type="AlphaFoldDB" id="A0A2L0EP96"/>
<dbReference type="EMBL" id="CP012673">
    <property type="protein sequence ID" value="AUX41100.1"/>
    <property type="molecule type" value="Genomic_DNA"/>
</dbReference>